<dbReference type="PROSITE" id="PS00299">
    <property type="entry name" value="UBIQUITIN_1"/>
    <property type="match status" value="1"/>
</dbReference>
<dbReference type="InterPro" id="IPR000626">
    <property type="entry name" value="Ubiquitin-like_dom"/>
</dbReference>
<dbReference type="OMA" id="GGRGCYP"/>
<dbReference type="Gene3D" id="3.10.20.90">
    <property type="entry name" value="Phosphatidylinositol 3-kinase Catalytic Subunit, Chain A, domain 1"/>
    <property type="match status" value="1"/>
</dbReference>
<dbReference type="GO" id="GO:0005634">
    <property type="term" value="C:nucleus"/>
    <property type="evidence" value="ECO:0000318"/>
    <property type="project" value="GO_Central"/>
</dbReference>
<dbReference type="KEGG" id="ddi:DDB_G0292984"/>
<dbReference type="GO" id="GO:0019941">
    <property type="term" value="P:modification-dependent protein catabolic process"/>
    <property type="evidence" value="ECO:0000318"/>
    <property type="project" value="GO_Central"/>
</dbReference>
<feature type="domain" description="Ubiquitin-like" evidence="3">
    <location>
        <begin position="1"/>
        <end position="73"/>
    </location>
</feature>
<evidence type="ECO:0000256" key="2">
    <source>
        <dbReference type="ARBA" id="ARBA00023242"/>
    </source>
</evidence>
<dbReference type="InterPro" id="IPR019956">
    <property type="entry name" value="Ubiquitin_dom"/>
</dbReference>
<keyword evidence="2" id="KW-0539">Nucleus</keyword>
<dbReference type="Reactome" id="R-DDI-9909505">
    <property type="pathway name" value="Modulation of host responses by IFN-stimulated genes"/>
</dbReference>
<dbReference type="VEuPathDB" id="AmoebaDB:DDB_G0292984"/>
<dbReference type="AlphaFoldDB" id="Q54CI1"/>
<gene>
    <name evidence="4" type="primary">ubqN</name>
    <name evidence="4" type="ORF">DDB_G0292984</name>
</gene>
<comment type="subcellular location">
    <subcellularLocation>
        <location evidence="1">Nucleus</location>
    </subcellularLocation>
</comment>
<dbReference type="GO" id="GO:0005737">
    <property type="term" value="C:cytoplasm"/>
    <property type="evidence" value="ECO:0000318"/>
    <property type="project" value="GO_Central"/>
</dbReference>
<dbReference type="PRINTS" id="PR00348">
    <property type="entry name" value="UBIQUITIN"/>
</dbReference>
<dbReference type="GO" id="GO:0031386">
    <property type="term" value="F:protein tag activity"/>
    <property type="evidence" value="ECO:0000318"/>
    <property type="project" value="GO_Central"/>
</dbReference>
<dbReference type="dictyBase" id="DDB_G0292984">
    <property type="gene designation" value="ubqN"/>
</dbReference>
<evidence type="ECO:0000256" key="1">
    <source>
        <dbReference type="ARBA" id="ARBA00004123"/>
    </source>
</evidence>
<dbReference type="GO" id="GO:0031625">
    <property type="term" value="F:ubiquitin protein ligase binding"/>
    <property type="evidence" value="ECO:0000318"/>
    <property type="project" value="GO_Central"/>
</dbReference>
<dbReference type="GO" id="GO:0016567">
    <property type="term" value="P:protein ubiquitination"/>
    <property type="evidence" value="ECO:0000318"/>
    <property type="project" value="GO_Central"/>
</dbReference>
<dbReference type="eggNOG" id="KOG0001">
    <property type="taxonomic scope" value="Eukaryota"/>
</dbReference>
<dbReference type="GeneID" id="8628954"/>
<name>Q54CI1_DICDI</name>
<evidence type="ECO:0000313" key="4">
    <source>
        <dbReference type="EMBL" id="EAL61041.1"/>
    </source>
</evidence>
<dbReference type="SUPFAM" id="SSF54236">
    <property type="entry name" value="Ubiquitin-like"/>
    <property type="match status" value="1"/>
</dbReference>
<proteinExistence type="predicted"/>
<comment type="caution">
    <text evidence="4">The sequence shown here is derived from an EMBL/GenBank/DDBJ whole genome shotgun (WGS) entry which is preliminary data.</text>
</comment>
<dbReference type="Proteomes" id="UP000002195">
    <property type="component" value="Unassembled WGS sequence"/>
</dbReference>
<dbReference type="SMR" id="Q54CI1"/>
<dbReference type="PhylomeDB" id="Q54CI1"/>
<dbReference type="PANTHER" id="PTHR10666">
    <property type="entry name" value="UBIQUITIN"/>
    <property type="match status" value="1"/>
</dbReference>
<evidence type="ECO:0000313" key="5">
    <source>
        <dbReference type="Proteomes" id="UP000002195"/>
    </source>
</evidence>
<dbReference type="InParanoid" id="Q54CI1"/>
<dbReference type="PROSITE" id="PS50053">
    <property type="entry name" value="UBIQUITIN_2"/>
    <property type="match status" value="1"/>
</dbReference>
<dbReference type="Reactome" id="R-DDI-936440">
    <property type="pathway name" value="Negative regulators of DDX58/IFIH1 signaling"/>
</dbReference>
<dbReference type="RefSeq" id="XP_629435.1">
    <property type="nucleotide sequence ID" value="XM_629433.1"/>
</dbReference>
<dbReference type="Reactome" id="R-DDI-1169408">
    <property type="pathway name" value="ISG15 antiviral mechanism"/>
</dbReference>
<dbReference type="STRING" id="44689.Q54CI1"/>
<dbReference type="InterPro" id="IPR029071">
    <property type="entry name" value="Ubiquitin-like_domsf"/>
</dbReference>
<protein>
    <recommendedName>
        <fullName evidence="3">Ubiquitin-like domain-containing protein</fullName>
    </recommendedName>
</protein>
<sequence>MYIYVSLVGKTFELQVKNSDTIEKVKSRIQEKEGIPPDQQILIFAGKQLEDVHTLLYYNIRMESTVHLIVRLK</sequence>
<keyword evidence="5" id="KW-1185">Reference proteome</keyword>
<reference evidence="4 5" key="1">
    <citation type="journal article" date="2005" name="Nature">
        <title>The genome of the social amoeba Dictyostelium discoideum.</title>
        <authorList>
            <consortium name="The Dictyostelium discoideum Sequencing Consortium"/>
            <person name="Eichinger L."/>
            <person name="Pachebat J.A."/>
            <person name="Glockner G."/>
            <person name="Rajandream M.A."/>
            <person name="Sucgang R."/>
            <person name="Berriman M."/>
            <person name="Song J."/>
            <person name="Olsen R."/>
            <person name="Szafranski K."/>
            <person name="Xu Q."/>
            <person name="Tunggal B."/>
            <person name="Kummerfeld S."/>
            <person name="Madera M."/>
            <person name="Konfortov B.A."/>
            <person name="Rivero F."/>
            <person name="Bankier A.T."/>
            <person name="Lehmann R."/>
            <person name="Hamlin N."/>
            <person name="Davies R."/>
            <person name="Gaudet P."/>
            <person name="Fey P."/>
            <person name="Pilcher K."/>
            <person name="Chen G."/>
            <person name="Saunders D."/>
            <person name="Sodergren E."/>
            <person name="Davis P."/>
            <person name="Kerhornou A."/>
            <person name="Nie X."/>
            <person name="Hall N."/>
            <person name="Anjard C."/>
            <person name="Hemphill L."/>
            <person name="Bason N."/>
            <person name="Farbrother P."/>
            <person name="Desany B."/>
            <person name="Just E."/>
            <person name="Morio T."/>
            <person name="Rost R."/>
            <person name="Churcher C."/>
            <person name="Cooper J."/>
            <person name="Haydock S."/>
            <person name="van Driessche N."/>
            <person name="Cronin A."/>
            <person name="Goodhead I."/>
            <person name="Muzny D."/>
            <person name="Mourier T."/>
            <person name="Pain A."/>
            <person name="Lu M."/>
            <person name="Harper D."/>
            <person name="Lindsay R."/>
            <person name="Hauser H."/>
            <person name="James K."/>
            <person name="Quiles M."/>
            <person name="Madan Babu M."/>
            <person name="Saito T."/>
            <person name="Buchrieser C."/>
            <person name="Wardroper A."/>
            <person name="Felder M."/>
            <person name="Thangavelu M."/>
            <person name="Johnson D."/>
            <person name="Knights A."/>
            <person name="Loulseged H."/>
            <person name="Mungall K."/>
            <person name="Oliver K."/>
            <person name="Price C."/>
            <person name="Quail M.A."/>
            <person name="Urushihara H."/>
            <person name="Hernandez J."/>
            <person name="Rabbinowitsch E."/>
            <person name="Steffen D."/>
            <person name="Sanders M."/>
            <person name="Ma J."/>
            <person name="Kohara Y."/>
            <person name="Sharp S."/>
            <person name="Simmonds M."/>
            <person name="Spiegler S."/>
            <person name="Tivey A."/>
            <person name="Sugano S."/>
            <person name="White B."/>
            <person name="Walker D."/>
            <person name="Woodward J."/>
            <person name="Winckler T."/>
            <person name="Tanaka Y."/>
            <person name="Shaulsky G."/>
            <person name="Schleicher M."/>
            <person name="Weinstock G."/>
            <person name="Rosenthal A."/>
            <person name="Cox E.C."/>
            <person name="Chisholm R.L."/>
            <person name="Gibbs R."/>
            <person name="Loomis W.F."/>
            <person name="Platzer M."/>
            <person name="Kay R.R."/>
            <person name="Williams J."/>
            <person name="Dear P.H."/>
            <person name="Noegel A.A."/>
            <person name="Barrell B."/>
            <person name="Kuspa A."/>
        </authorList>
    </citation>
    <scope>NUCLEOTIDE SEQUENCE [LARGE SCALE GENOMIC DNA]</scope>
    <source>
        <strain evidence="4 5">AX4</strain>
    </source>
</reference>
<organism evidence="4 5">
    <name type="scientific">Dictyostelium discoideum</name>
    <name type="common">Social amoeba</name>
    <dbReference type="NCBI Taxonomy" id="44689"/>
    <lineage>
        <taxon>Eukaryota</taxon>
        <taxon>Amoebozoa</taxon>
        <taxon>Evosea</taxon>
        <taxon>Eumycetozoa</taxon>
        <taxon>Dictyostelia</taxon>
        <taxon>Dictyosteliales</taxon>
        <taxon>Dictyosteliaceae</taxon>
        <taxon>Dictyostelium</taxon>
    </lineage>
</organism>
<dbReference type="Pfam" id="PF00240">
    <property type="entry name" value="ubiquitin"/>
    <property type="match status" value="1"/>
</dbReference>
<dbReference type="EMBL" id="AAFI02000197">
    <property type="protein sequence ID" value="EAL61041.1"/>
    <property type="molecule type" value="Genomic_DNA"/>
</dbReference>
<dbReference type="HOGENOM" id="CLU_010412_6_3_1"/>
<dbReference type="FunFam" id="3.10.20.90:FF:000160">
    <property type="entry name" value="Polyubiquitin-C"/>
    <property type="match status" value="1"/>
</dbReference>
<dbReference type="PaxDb" id="44689-DDB0238754"/>
<evidence type="ECO:0000259" key="3">
    <source>
        <dbReference type="PROSITE" id="PS50053"/>
    </source>
</evidence>
<dbReference type="SMART" id="SM00213">
    <property type="entry name" value="UBQ"/>
    <property type="match status" value="1"/>
</dbReference>
<dbReference type="InterPro" id="IPR019954">
    <property type="entry name" value="Ubiquitin_CS"/>
</dbReference>
<dbReference type="FunCoup" id="Q54CI1">
    <property type="interactions" value="15"/>
</dbReference>
<accession>Q54CI1</accession>
<dbReference type="InterPro" id="IPR050158">
    <property type="entry name" value="Ubiquitin_ubiquitin-like"/>
</dbReference>